<dbReference type="PANTHER" id="PTHR13878">
    <property type="entry name" value="GULONOLACTONE OXIDASE"/>
    <property type="match status" value="1"/>
</dbReference>
<evidence type="ECO:0000256" key="5">
    <source>
        <dbReference type="ARBA" id="ARBA00022729"/>
    </source>
</evidence>
<dbReference type="GO" id="GO:0009690">
    <property type="term" value="P:cytokinin metabolic process"/>
    <property type="evidence" value="ECO:0007669"/>
    <property type="project" value="InterPro"/>
</dbReference>
<feature type="signal peptide" evidence="10">
    <location>
        <begin position="1"/>
        <end position="19"/>
    </location>
</feature>
<dbReference type="SUPFAM" id="SSF56176">
    <property type="entry name" value="FAD-binding/transporter-associated domain-like"/>
    <property type="match status" value="1"/>
</dbReference>
<evidence type="ECO:0000256" key="8">
    <source>
        <dbReference type="ARBA" id="ARBA00023180"/>
    </source>
</evidence>
<reference evidence="13" key="1">
    <citation type="journal article" date="2017" name="Plant J.">
        <title>The pomegranate (Punica granatum L.) genome and the genomics of punicalagin biosynthesis.</title>
        <authorList>
            <person name="Qin G."/>
            <person name="Xu C."/>
            <person name="Ming R."/>
            <person name="Tang H."/>
            <person name="Guyot R."/>
            <person name="Kramer E.M."/>
            <person name="Hu Y."/>
            <person name="Yi X."/>
            <person name="Qi Y."/>
            <person name="Xu X."/>
            <person name="Gao Z."/>
            <person name="Pan H."/>
            <person name="Jian J."/>
            <person name="Tian Y."/>
            <person name="Yue Z."/>
            <person name="Xu Y."/>
        </authorList>
    </citation>
    <scope>NUCLEOTIDE SEQUENCE [LARGE SCALE GENOMIC DNA]</scope>
    <source>
        <strain evidence="13">cv. Dabenzi</strain>
    </source>
</reference>
<evidence type="ECO:0000313" key="13">
    <source>
        <dbReference type="Proteomes" id="UP000197138"/>
    </source>
</evidence>
<feature type="chain" id="PRO_5013166133" description="cytokinin dehydrogenase" evidence="10">
    <location>
        <begin position="20"/>
        <end position="581"/>
    </location>
</feature>
<dbReference type="InterPro" id="IPR016169">
    <property type="entry name" value="FAD-bd_PCMH_sub2"/>
</dbReference>
<dbReference type="InterPro" id="IPR016164">
    <property type="entry name" value="FAD-linked_Oxase-like_C"/>
</dbReference>
<comment type="cofactor">
    <cofactor evidence="1">
        <name>FAD</name>
        <dbReference type="ChEBI" id="CHEBI:57692"/>
    </cofactor>
</comment>
<keyword evidence="6" id="KW-0274">FAD</keyword>
<dbReference type="Proteomes" id="UP000197138">
    <property type="component" value="Unassembled WGS sequence"/>
</dbReference>
<sequence length="581" mass="64390">MVARLLLTFAICRLIVTVGLNVEPAELLRLGFGGGHVSTERHDLEAASLDFGLMARAEASPLVVFHPSLAEDVARAVRAAYSGGFVVSARGHGHSINGQARAAGGVVVKMTSGGGGGRVAAEEGYVDAWGGELWIDVLRRTLEYGMAPRSWTDYLYLTVGGTLSNAGISGQAFHHGPQISNVHELDVVTGKGEILTCSEGQNPELFHAALGGLGQFGIITRARIALEPAPQRVRWIRVLYSDFSTFTADQEYLISLHDRKFDYVEGFVIVDEGLINNWRSSFFSPRNPVKISSLGTNGGVLYCLEVTKNYGESNADSIDEEVEALMKNLNFIPSSVFSTDLLYVDFLDRVHKAELKLRSKNLWEVPHPWLNLFVPKSRIADFDRGVFKGILGNKNKTSGPILIYPMNKDKALLPWRLVMTDNVYNDRVTADGEVCVCGTLDMIRTIKSQLPPDSISHIMKEIIALLLGQWDERTSVVTPDEDIFYLVALLRSALDNGEETQSLEYLTDQNHRILEFCVQEGIDIKQYLPHYTSEAEWAGHFGAKWDKFRRNKMQFDPKHILATGQGIFKPGLIPQPRAAAW</sequence>
<dbReference type="EMBL" id="MTKT01002214">
    <property type="protein sequence ID" value="OWM80879.1"/>
    <property type="molecule type" value="Genomic_DNA"/>
</dbReference>
<evidence type="ECO:0000256" key="6">
    <source>
        <dbReference type="ARBA" id="ARBA00022827"/>
    </source>
</evidence>
<dbReference type="EC" id="1.5.99.12" evidence="3"/>
<dbReference type="InterPro" id="IPR036318">
    <property type="entry name" value="FAD-bd_PCMH-like_sf"/>
</dbReference>
<comment type="catalytic activity">
    <reaction evidence="9">
        <text>N(6)-dimethylallyladenine + A + H2O = 3-methyl-2-butenal + adenine + AH2</text>
        <dbReference type="Rhea" id="RHEA:13625"/>
        <dbReference type="ChEBI" id="CHEBI:13193"/>
        <dbReference type="ChEBI" id="CHEBI:15377"/>
        <dbReference type="ChEBI" id="CHEBI:15825"/>
        <dbReference type="ChEBI" id="CHEBI:16708"/>
        <dbReference type="ChEBI" id="CHEBI:17499"/>
        <dbReference type="ChEBI" id="CHEBI:17660"/>
        <dbReference type="EC" id="1.5.99.12"/>
    </reaction>
</comment>
<dbReference type="FunFam" id="3.30.465.10:FF:000021">
    <property type="entry name" value="Cytokinin dehydrogenase 1"/>
    <property type="match status" value="1"/>
</dbReference>
<dbReference type="InterPro" id="IPR015345">
    <property type="entry name" value="Cytokinin_DH_FAD/cytokin-bd"/>
</dbReference>
<evidence type="ECO:0000256" key="7">
    <source>
        <dbReference type="ARBA" id="ARBA00023002"/>
    </source>
</evidence>
<evidence type="ECO:0000259" key="11">
    <source>
        <dbReference type="PROSITE" id="PS51387"/>
    </source>
</evidence>
<dbReference type="Pfam" id="PF09265">
    <property type="entry name" value="Cytokin-bind"/>
    <property type="match status" value="2"/>
</dbReference>
<protein>
    <recommendedName>
        <fullName evidence="3">cytokinin dehydrogenase</fullName>
        <ecNumber evidence="3">1.5.99.12</ecNumber>
    </recommendedName>
</protein>
<keyword evidence="5 10" id="KW-0732">Signal</keyword>
<dbReference type="InterPro" id="IPR016167">
    <property type="entry name" value="FAD-bd_PCMH_sub1"/>
</dbReference>
<dbReference type="GO" id="GO:0019139">
    <property type="term" value="F:cytokinin dehydrogenase activity"/>
    <property type="evidence" value="ECO:0007669"/>
    <property type="project" value="UniProtKB-EC"/>
</dbReference>
<keyword evidence="7" id="KW-0560">Oxidoreductase</keyword>
<keyword evidence="4" id="KW-0285">Flavoprotein</keyword>
<dbReference type="InterPro" id="IPR016170">
    <property type="entry name" value="Cytok_DH_C_sf"/>
</dbReference>
<keyword evidence="8" id="KW-0325">Glycoprotein</keyword>
<dbReference type="SUPFAM" id="SSF55103">
    <property type="entry name" value="FAD-linked oxidases, C-terminal domain"/>
    <property type="match status" value="2"/>
</dbReference>
<proteinExistence type="inferred from homology"/>
<evidence type="ECO:0000256" key="1">
    <source>
        <dbReference type="ARBA" id="ARBA00001974"/>
    </source>
</evidence>
<evidence type="ECO:0000256" key="4">
    <source>
        <dbReference type="ARBA" id="ARBA00022630"/>
    </source>
</evidence>
<comment type="similarity">
    <text evidence="2">Belongs to the oxygen-dependent FAD-linked oxidoreductase family.</text>
</comment>
<gene>
    <name evidence="12" type="ORF">CDL15_Pgr006910</name>
</gene>
<dbReference type="InterPro" id="IPR016166">
    <property type="entry name" value="FAD-bd_PCMH"/>
</dbReference>
<dbReference type="PANTHER" id="PTHR13878:SF102">
    <property type="entry name" value="CYTOKININ DEHYDROGENASE 5"/>
    <property type="match status" value="1"/>
</dbReference>
<dbReference type="Gene3D" id="3.30.43.10">
    <property type="entry name" value="Uridine Diphospho-n-acetylenolpyruvylglucosamine Reductase, domain 2"/>
    <property type="match status" value="2"/>
</dbReference>
<evidence type="ECO:0000256" key="3">
    <source>
        <dbReference type="ARBA" id="ARBA00011928"/>
    </source>
</evidence>
<organism evidence="12 13">
    <name type="scientific">Punica granatum</name>
    <name type="common">Pomegranate</name>
    <dbReference type="NCBI Taxonomy" id="22663"/>
    <lineage>
        <taxon>Eukaryota</taxon>
        <taxon>Viridiplantae</taxon>
        <taxon>Streptophyta</taxon>
        <taxon>Embryophyta</taxon>
        <taxon>Tracheophyta</taxon>
        <taxon>Spermatophyta</taxon>
        <taxon>Magnoliopsida</taxon>
        <taxon>eudicotyledons</taxon>
        <taxon>Gunneridae</taxon>
        <taxon>Pentapetalae</taxon>
        <taxon>rosids</taxon>
        <taxon>malvids</taxon>
        <taxon>Myrtales</taxon>
        <taxon>Lythraceae</taxon>
        <taxon>Punica</taxon>
    </lineage>
</organism>
<dbReference type="InterPro" id="IPR050432">
    <property type="entry name" value="FAD-linked_Oxidoreductases_BP"/>
</dbReference>
<dbReference type="PROSITE" id="PS51387">
    <property type="entry name" value="FAD_PCMH"/>
    <property type="match status" value="1"/>
</dbReference>
<dbReference type="Gene3D" id="3.40.462.10">
    <property type="entry name" value="FAD-linked oxidases, C-terminal domain"/>
    <property type="match status" value="1"/>
</dbReference>
<comment type="caution">
    <text evidence="12">The sequence shown here is derived from an EMBL/GenBank/DDBJ whole genome shotgun (WGS) entry which is preliminary data.</text>
</comment>
<dbReference type="InterPro" id="IPR006094">
    <property type="entry name" value="Oxid_FAD_bind_N"/>
</dbReference>
<evidence type="ECO:0000313" key="12">
    <source>
        <dbReference type="EMBL" id="OWM80879.1"/>
    </source>
</evidence>
<evidence type="ECO:0000256" key="9">
    <source>
        <dbReference type="ARBA" id="ARBA00048224"/>
    </source>
</evidence>
<dbReference type="GO" id="GO:0071949">
    <property type="term" value="F:FAD binding"/>
    <property type="evidence" value="ECO:0007669"/>
    <property type="project" value="InterPro"/>
</dbReference>
<feature type="domain" description="FAD-binding PCMH-type" evidence="11">
    <location>
        <begin position="57"/>
        <end position="229"/>
    </location>
</feature>
<dbReference type="Gene3D" id="3.30.465.10">
    <property type="match status" value="1"/>
</dbReference>
<dbReference type="Pfam" id="PF01565">
    <property type="entry name" value="FAD_binding_4"/>
    <property type="match status" value="1"/>
</dbReference>
<accession>A0A218X860</accession>
<evidence type="ECO:0000256" key="2">
    <source>
        <dbReference type="ARBA" id="ARBA00005466"/>
    </source>
</evidence>
<name>A0A218X860_PUNGR</name>
<dbReference type="AlphaFoldDB" id="A0A218X860"/>
<evidence type="ECO:0000256" key="10">
    <source>
        <dbReference type="SAM" id="SignalP"/>
    </source>
</evidence>